<evidence type="ECO:0000256" key="12">
    <source>
        <dbReference type="RuleBase" id="RU362069"/>
    </source>
</evidence>
<feature type="signal peptide" evidence="13">
    <location>
        <begin position="1"/>
        <end position="21"/>
    </location>
</feature>
<evidence type="ECO:0000256" key="8">
    <source>
        <dbReference type="ARBA" id="ARBA00022989"/>
    </source>
</evidence>
<feature type="transmembrane region" description="Helical" evidence="12">
    <location>
        <begin position="210"/>
        <end position="231"/>
    </location>
</feature>
<dbReference type="AlphaFoldDB" id="A0A396RTK5"/>
<keyword evidence="14" id="KW-0966">Cell projection</keyword>
<dbReference type="Pfam" id="PF00813">
    <property type="entry name" value="FliP"/>
    <property type="match status" value="1"/>
</dbReference>
<dbReference type="GO" id="GO:0005886">
    <property type="term" value="C:plasma membrane"/>
    <property type="evidence" value="ECO:0007669"/>
    <property type="project" value="UniProtKB-SubCell"/>
</dbReference>
<keyword evidence="11 12" id="KW-1006">Bacterial flagellum protein export</keyword>
<dbReference type="NCBIfam" id="TIGR01103">
    <property type="entry name" value="fliP"/>
    <property type="match status" value="1"/>
</dbReference>
<dbReference type="InterPro" id="IPR005838">
    <property type="entry name" value="T3SS_IM_P"/>
</dbReference>
<comment type="subcellular location">
    <subcellularLocation>
        <location evidence="12">Cell membrane</location>
        <topology evidence="12">Multi-pass membrane protein</topology>
    </subcellularLocation>
    <subcellularLocation>
        <location evidence="12">Bacterial flagellum basal body</location>
    </subcellularLocation>
</comment>
<evidence type="ECO:0000256" key="5">
    <source>
        <dbReference type="ARBA" id="ARBA00022692"/>
    </source>
</evidence>
<proteinExistence type="inferred from homology"/>
<protein>
    <recommendedName>
        <fullName evidence="2 12">Flagellar biosynthetic protein FliP</fullName>
    </recommendedName>
</protein>
<keyword evidence="9 12" id="KW-0472">Membrane</keyword>
<comment type="caution">
    <text evidence="12">Lacks conserved residue(s) required for the propagation of feature annotation.</text>
</comment>
<evidence type="ECO:0000256" key="6">
    <source>
        <dbReference type="ARBA" id="ARBA00022795"/>
    </source>
</evidence>
<comment type="similarity">
    <text evidence="1 12">Belongs to the FliP/MopC/SpaP family.</text>
</comment>
<evidence type="ECO:0000256" key="10">
    <source>
        <dbReference type="ARBA" id="ARBA00023143"/>
    </source>
</evidence>
<dbReference type="InterPro" id="IPR005837">
    <property type="entry name" value="FliP"/>
</dbReference>
<dbReference type="Proteomes" id="UP000266693">
    <property type="component" value="Unassembled WGS sequence"/>
</dbReference>
<name>A0A396RTK5_9SPHN</name>
<evidence type="ECO:0000256" key="4">
    <source>
        <dbReference type="ARBA" id="ARBA00022475"/>
    </source>
</evidence>
<evidence type="ECO:0000256" key="2">
    <source>
        <dbReference type="ARBA" id="ARBA00021714"/>
    </source>
</evidence>
<evidence type="ECO:0000313" key="15">
    <source>
        <dbReference type="Proteomes" id="UP000266693"/>
    </source>
</evidence>
<keyword evidence="6 12" id="KW-1005">Bacterial flagellum biogenesis</keyword>
<keyword evidence="15" id="KW-1185">Reference proteome</keyword>
<organism evidence="14 15">
    <name type="scientific">Sphingomonas gilva</name>
    <dbReference type="NCBI Taxonomy" id="2305907"/>
    <lineage>
        <taxon>Bacteria</taxon>
        <taxon>Pseudomonadati</taxon>
        <taxon>Pseudomonadota</taxon>
        <taxon>Alphaproteobacteria</taxon>
        <taxon>Sphingomonadales</taxon>
        <taxon>Sphingomonadaceae</taxon>
        <taxon>Sphingomonas</taxon>
    </lineage>
</organism>
<keyword evidence="7 12" id="KW-0653">Protein transport</keyword>
<keyword evidence="14" id="KW-0282">Flagellum</keyword>
<feature type="transmembrane region" description="Helical" evidence="12">
    <location>
        <begin position="172"/>
        <end position="198"/>
    </location>
</feature>
<dbReference type="GO" id="GO:0044781">
    <property type="term" value="P:bacterial-type flagellum organization"/>
    <property type="evidence" value="ECO:0007669"/>
    <property type="project" value="UniProtKB-UniRule"/>
</dbReference>
<keyword evidence="14" id="KW-0969">Cilium</keyword>
<dbReference type="EMBL" id="QWLV01000001">
    <property type="protein sequence ID" value="RHW19436.1"/>
    <property type="molecule type" value="Genomic_DNA"/>
</dbReference>
<evidence type="ECO:0000313" key="14">
    <source>
        <dbReference type="EMBL" id="RHW19436.1"/>
    </source>
</evidence>
<keyword evidence="8 12" id="KW-1133">Transmembrane helix</keyword>
<evidence type="ECO:0000256" key="3">
    <source>
        <dbReference type="ARBA" id="ARBA00022448"/>
    </source>
</evidence>
<comment type="caution">
    <text evidence="14">The sequence shown here is derived from an EMBL/GenBank/DDBJ whole genome shotgun (WGS) entry which is preliminary data.</text>
</comment>
<evidence type="ECO:0000256" key="11">
    <source>
        <dbReference type="ARBA" id="ARBA00023225"/>
    </source>
</evidence>
<keyword evidence="4 12" id="KW-1003">Cell membrane</keyword>
<gene>
    <name evidence="12 14" type="primary">fliP</name>
    <name evidence="14" type="ORF">D1610_02105</name>
</gene>
<dbReference type="PROSITE" id="PS01061">
    <property type="entry name" value="FLIP_2"/>
    <property type="match status" value="1"/>
</dbReference>
<comment type="function">
    <text evidence="12">Plays a role in the flagellum-specific transport system.</text>
</comment>
<dbReference type="NCBIfam" id="NF009438">
    <property type="entry name" value="PRK12797.1"/>
    <property type="match status" value="1"/>
</dbReference>
<evidence type="ECO:0000256" key="7">
    <source>
        <dbReference type="ARBA" id="ARBA00022927"/>
    </source>
</evidence>
<sequence>MRGLAIGACAALAVSAGPAVAAPVAPEIGSDVVRTALILTLLAVAPSILISMSSFIRIVIVLAMVRHAFGMPETPPNAVLVSLALFLTAFSMAPTLEAVNARSVQPLMAGTIGVEQAIERGSAPMRDFMLAQTRDADIEAIYAIAKAPLPDRPDQVELLKLTPAFILNELRVAFTIGFVILLPFLLIDLVVSAILLALGMMMVPPATISLPIKILMFVLIDGWSLVLQGVLGSFR</sequence>
<evidence type="ECO:0000256" key="1">
    <source>
        <dbReference type="ARBA" id="ARBA00006257"/>
    </source>
</evidence>
<dbReference type="PRINTS" id="PR00951">
    <property type="entry name" value="FLGBIOSNFLIP"/>
</dbReference>
<keyword evidence="10" id="KW-0975">Bacterial flagellum</keyword>
<evidence type="ECO:0000256" key="13">
    <source>
        <dbReference type="SAM" id="SignalP"/>
    </source>
</evidence>
<keyword evidence="13" id="KW-0732">Signal</keyword>
<dbReference type="GO" id="GO:0009306">
    <property type="term" value="P:protein secretion"/>
    <property type="evidence" value="ECO:0007669"/>
    <property type="project" value="UniProtKB-UniRule"/>
</dbReference>
<reference evidence="14 15" key="1">
    <citation type="submission" date="2018-08" db="EMBL/GenBank/DDBJ databases">
        <title>The multiple taxonomic identification of Sphingomonas gilva.</title>
        <authorList>
            <person name="Zhu D."/>
            <person name="Zheng S."/>
        </authorList>
    </citation>
    <scope>NUCLEOTIDE SEQUENCE [LARGE SCALE GENOMIC DNA]</scope>
    <source>
        <strain evidence="14 15">ZDH117</strain>
    </source>
</reference>
<dbReference type="PRINTS" id="PR01302">
    <property type="entry name" value="TYPE3IMPPROT"/>
</dbReference>
<dbReference type="GO" id="GO:0009425">
    <property type="term" value="C:bacterial-type flagellum basal body"/>
    <property type="evidence" value="ECO:0007669"/>
    <property type="project" value="UniProtKB-SubCell"/>
</dbReference>
<accession>A0A396RTK5</accession>
<dbReference type="PANTHER" id="PTHR30587:SF0">
    <property type="entry name" value="FLAGELLAR BIOSYNTHETIC PROTEIN FLIP"/>
    <property type="match status" value="1"/>
</dbReference>
<feature type="transmembrane region" description="Helical" evidence="12">
    <location>
        <begin position="37"/>
        <end position="65"/>
    </location>
</feature>
<feature type="chain" id="PRO_5017439671" description="Flagellar biosynthetic protein FliP" evidence="13">
    <location>
        <begin position="22"/>
        <end position="235"/>
    </location>
</feature>
<dbReference type="PANTHER" id="PTHR30587">
    <property type="entry name" value="FLAGELLAR BIOSYNTHETIC PROTEIN FLIP"/>
    <property type="match status" value="1"/>
</dbReference>
<evidence type="ECO:0000256" key="9">
    <source>
        <dbReference type="ARBA" id="ARBA00023136"/>
    </source>
</evidence>
<dbReference type="OrthoDB" id="9805111at2"/>
<keyword evidence="3 12" id="KW-0813">Transport</keyword>
<keyword evidence="5 12" id="KW-0812">Transmembrane</keyword>